<feature type="region of interest" description="Disordered" evidence="1">
    <location>
        <begin position="1"/>
        <end position="65"/>
    </location>
</feature>
<gene>
    <name evidence="3" type="ORF">GCM10010517_35900</name>
</gene>
<accession>A0ABP6IHQ5</accession>
<name>A0ABP6IHQ5_9ACTN</name>
<reference evidence="4" key="1">
    <citation type="journal article" date="2019" name="Int. J. Syst. Evol. Microbiol.">
        <title>The Global Catalogue of Microorganisms (GCM) 10K type strain sequencing project: providing services to taxonomists for standard genome sequencing and annotation.</title>
        <authorList>
            <consortium name="The Broad Institute Genomics Platform"/>
            <consortium name="The Broad Institute Genome Sequencing Center for Infectious Disease"/>
            <person name="Wu L."/>
            <person name="Ma J."/>
        </authorList>
    </citation>
    <scope>NUCLEOTIDE SEQUENCE [LARGE SCALE GENOMIC DNA]</scope>
    <source>
        <strain evidence="4">JCM 6242</strain>
    </source>
</reference>
<dbReference type="Pfam" id="PF11575">
    <property type="entry name" value="FhuF_C"/>
    <property type="match status" value="1"/>
</dbReference>
<feature type="compositionally biased region" description="Basic and acidic residues" evidence="1">
    <location>
        <begin position="1"/>
        <end position="10"/>
    </location>
</feature>
<protein>
    <recommendedName>
        <fullName evidence="2">Ferric siderophore reductase C-terminal domain-containing protein</fullName>
    </recommendedName>
</protein>
<sequence>MPVGRRRDEQAGESPARSRRRDRRTPAAPPPRRRGRERVPAREPGDPEGGGGPGMPHDPSAGTARVAADDTHLEPLTLALAERGWRTVTRGPADLAVAATGDGFEAFFDGEGHWFASLPELAAWAGDAARTRPPGLRPAESRVVAGALAATSAVNPYFAVSTGPGETGGPARAAEPGGSSGGRAEDPGAAGPGEPGWRPLTALHADVAGLGSMVSGVARRLGTGERRIAASLLFQGLAARFWSPVVGAVALRGVLPDLVPARVRWRPVPAGPLPLLAADPAGWEVADPGRVAGLLYRNVVDELLDPLAQAVRETTGIAAGLLWGNAASALAGTLRTIVTERPDAAPRALRLTRELLGLGVLRGTGELAEPVPGQPFFVRRSCCLHYRLPGGGTCGDCSLLAPEIRREQWARALRQAR</sequence>
<dbReference type="InterPro" id="IPR024726">
    <property type="entry name" value="FhuF_C"/>
</dbReference>
<comment type="caution">
    <text evidence="3">The sequence shown here is derived from an EMBL/GenBank/DDBJ whole genome shotgun (WGS) entry which is preliminary data.</text>
</comment>
<dbReference type="Proteomes" id="UP001500831">
    <property type="component" value="Unassembled WGS sequence"/>
</dbReference>
<organism evidence="3 4">
    <name type="scientific">Streptosporangium fragile</name>
    <dbReference type="NCBI Taxonomy" id="46186"/>
    <lineage>
        <taxon>Bacteria</taxon>
        <taxon>Bacillati</taxon>
        <taxon>Actinomycetota</taxon>
        <taxon>Actinomycetes</taxon>
        <taxon>Streptosporangiales</taxon>
        <taxon>Streptosporangiaceae</taxon>
        <taxon>Streptosporangium</taxon>
    </lineage>
</organism>
<evidence type="ECO:0000313" key="4">
    <source>
        <dbReference type="Proteomes" id="UP001500831"/>
    </source>
</evidence>
<feature type="region of interest" description="Disordered" evidence="1">
    <location>
        <begin position="161"/>
        <end position="198"/>
    </location>
</feature>
<evidence type="ECO:0000259" key="2">
    <source>
        <dbReference type="Pfam" id="PF11575"/>
    </source>
</evidence>
<proteinExistence type="predicted"/>
<dbReference type="EMBL" id="BAAAVI010000023">
    <property type="protein sequence ID" value="GAA2875089.1"/>
    <property type="molecule type" value="Genomic_DNA"/>
</dbReference>
<keyword evidence="4" id="KW-1185">Reference proteome</keyword>
<feature type="domain" description="Ferric siderophore reductase C-terminal" evidence="2">
    <location>
        <begin position="379"/>
        <end position="397"/>
    </location>
</feature>
<evidence type="ECO:0000256" key="1">
    <source>
        <dbReference type="SAM" id="MobiDB-lite"/>
    </source>
</evidence>
<evidence type="ECO:0000313" key="3">
    <source>
        <dbReference type="EMBL" id="GAA2875089.1"/>
    </source>
</evidence>